<dbReference type="EMBL" id="CAMXCT020000088">
    <property type="protein sequence ID" value="CAL1126998.1"/>
    <property type="molecule type" value="Genomic_DNA"/>
</dbReference>
<evidence type="ECO:0000256" key="1">
    <source>
        <dbReference type="SAM" id="MobiDB-lite"/>
    </source>
</evidence>
<dbReference type="SUPFAM" id="SSF56219">
    <property type="entry name" value="DNase I-like"/>
    <property type="match status" value="1"/>
</dbReference>
<name>A0A9P1FEW0_9DINO</name>
<dbReference type="Proteomes" id="UP001152797">
    <property type="component" value="Unassembled WGS sequence"/>
</dbReference>
<feature type="region of interest" description="Disordered" evidence="1">
    <location>
        <begin position="470"/>
        <end position="492"/>
    </location>
</feature>
<dbReference type="EMBL" id="CAMXCT010000088">
    <property type="protein sequence ID" value="CAI3973623.1"/>
    <property type="molecule type" value="Genomic_DNA"/>
</dbReference>
<sequence>MQSETPPASTQKTNFTLSAASANVQTFYRGQEGYANKLTYVREQFVAHGINILGLQECRTDTGASQYQDVLRLAGGCDKGCLGIEIWINLAQPFLYQGGQPQRFARGDFVVVARDPRHLLVHPKNSSIDLWLLAAHAPHSGADSAAREEWWHNLSTLISTHAPADNIIIMIDANAATGPQDGRHVFQNDDKATANTGHFRALLHDHSLCVPATLDTHEGPHGTWISPVDESLHRIDYVLIPCHWQSRCTLSMGLSNLDFGHLGDHQATALQLEWQEDSASIPRRARGRGHDRTRIRHSALTHQLQQYQPLPWHTDIERQVEHLNEHLLDVLHNNCPVAKRGPKKSHITDDIWQMRADKLHQQRKVRQLRYQLAQEQLHRCFAAWQGQLGEQEQQASQQFTATVRRQCVHRSIRLWQITRSLRKALSQTKRHAVQKAIGELPTDSAASQILYALKPVIGPTNPKLRKATPLPQVLQADGSPCDSPESLRDRPGDPFADVVFGYMFSRILTNVERRLGEIGILETFEDVEATGIFVDAANAPMVEHTLLGPTWMDDLCLTLSHQTATGVERQAGVAASILLETCTAHGVTPNLDRGKSEILFTFRGTGSRKLRIKYFSAANGQQMPITTEYGTQNISVVGLGHYTHLGSIAHHTGLSHREVRRRIAIGNAAFATHRKLLFQNAAFSLQRRAELFQSLVVSKIAYTMESWTFGDNRTFEYFRTAILRLYRRLLKLPPDAAIQDADVMTQASLPAPEDMLRIVRLRYLGLLYKCETVTPWAIFRADHHWLALLRDDLQWLWALIADTSRLRDPAQHFEDWEYVLRYHRSYWKTLLQRGARLSCMKREDDMMIRRLHQDVLCHLSDRGRLHTAPVRELFDEHQQQHHFGCMYCAKRCRTKAGEGAHLFRAHGIVAHERQWIAGTTCEACLLEFHSHDKLQAHLRTAHHCRGILSSRPIYQTVAPGKGSKINNELREHHDGLLPVQKVHGPHRRDVPPGQVELHHQPLFGALALQIYETDEKDLARLFAAMQNTISEHYIGWTQTRITLQAVAQGFTEEAVMDTHLTREQIQQLLSDLGDAANWPFLHTVETDSAEASHLYSLELYELWCNDLANMECAWSPFAPTCPRPRVIRTRQFLWGLPSLSLREMQQLHDGHVLLGFSLQGMVRLSTTGGLGVLEHPGEPEQADAASIWRLPLMQFVLNLPGFQLRECAQGLLGATSTKRTGLLTLNLPDLPLHIRANAIRPGLPRAATIGVDAEGRFRTAILKEYPPAFCRGLAESFLSHFPPVDHLVDLDRLPATFLERCRSMVSTEMGHAIGADFAR</sequence>
<dbReference type="InterPro" id="IPR036691">
    <property type="entry name" value="Endo/exonu/phosph_ase_sf"/>
</dbReference>
<dbReference type="Gene3D" id="3.60.10.10">
    <property type="entry name" value="Endonuclease/exonuclease/phosphatase"/>
    <property type="match status" value="1"/>
</dbReference>
<reference evidence="3 4" key="2">
    <citation type="submission" date="2024-05" db="EMBL/GenBank/DDBJ databases">
        <authorList>
            <person name="Chen Y."/>
            <person name="Shah S."/>
            <person name="Dougan E. K."/>
            <person name="Thang M."/>
            <person name="Chan C."/>
        </authorList>
    </citation>
    <scope>NUCLEOTIDE SEQUENCE [LARGE SCALE GENOMIC DNA]</scope>
</reference>
<comment type="caution">
    <text evidence="2">The sequence shown here is derived from an EMBL/GenBank/DDBJ whole genome shotgun (WGS) entry which is preliminary data.</text>
</comment>
<evidence type="ECO:0000313" key="3">
    <source>
        <dbReference type="EMBL" id="CAL4760935.1"/>
    </source>
</evidence>
<dbReference type="EMBL" id="CAMXCT030000088">
    <property type="protein sequence ID" value="CAL4760935.1"/>
    <property type="molecule type" value="Genomic_DNA"/>
</dbReference>
<protein>
    <submittedName>
        <fullName evidence="3">Copia protein</fullName>
    </submittedName>
</protein>
<accession>A0A9P1FEW0</accession>
<organism evidence="2">
    <name type="scientific">Cladocopium goreaui</name>
    <dbReference type="NCBI Taxonomy" id="2562237"/>
    <lineage>
        <taxon>Eukaryota</taxon>
        <taxon>Sar</taxon>
        <taxon>Alveolata</taxon>
        <taxon>Dinophyceae</taxon>
        <taxon>Suessiales</taxon>
        <taxon>Symbiodiniaceae</taxon>
        <taxon>Cladocopium</taxon>
    </lineage>
</organism>
<keyword evidence="4" id="KW-1185">Reference proteome</keyword>
<evidence type="ECO:0000313" key="2">
    <source>
        <dbReference type="EMBL" id="CAI3973623.1"/>
    </source>
</evidence>
<proteinExistence type="predicted"/>
<evidence type="ECO:0000313" key="4">
    <source>
        <dbReference type="Proteomes" id="UP001152797"/>
    </source>
</evidence>
<reference evidence="2" key="1">
    <citation type="submission" date="2022-10" db="EMBL/GenBank/DDBJ databases">
        <authorList>
            <person name="Chen Y."/>
            <person name="Dougan E. K."/>
            <person name="Chan C."/>
            <person name="Rhodes N."/>
            <person name="Thang M."/>
        </authorList>
    </citation>
    <scope>NUCLEOTIDE SEQUENCE</scope>
</reference>
<dbReference type="OrthoDB" id="415871at2759"/>
<gene>
    <name evidence="2" type="ORF">C1SCF055_LOCUS2111</name>
</gene>